<protein>
    <recommendedName>
        <fullName evidence="2">Bro-N domain-containing protein</fullName>
    </recommendedName>
</protein>
<evidence type="ECO:0000313" key="1">
    <source>
        <dbReference type="EMBL" id="MPL94987.1"/>
    </source>
</evidence>
<reference evidence="1" key="1">
    <citation type="submission" date="2019-08" db="EMBL/GenBank/DDBJ databases">
        <authorList>
            <person name="Kucharzyk K."/>
            <person name="Murdoch R.W."/>
            <person name="Higgins S."/>
            <person name="Loffler F."/>
        </authorList>
    </citation>
    <scope>NUCLEOTIDE SEQUENCE</scope>
</reference>
<dbReference type="PIRSF" id="PIRSF015268">
    <property type="entry name" value="Virulence_RhuM"/>
    <property type="match status" value="1"/>
</dbReference>
<proteinExistence type="predicted"/>
<dbReference type="InterPro" id="IPR011204">
    <property type="entry name" value="Virulence_RhuM-like"/>
</dbReference>
<comment type="caution">
    <text evidence="1">The sequence shown here is derived from an EMBL/GenBank/DDBJ whole genome shotgun (WGS) entry which is preliminary data.</text>
</comment>
<name>A0A644VUN6_9ZZZZ</name>
<organism evidence="1">
    <name type="scientific">bioreactor metagenome</name>
    <dbReference type="NCBI Taxonomy" id="1076179"/>
    <lineage>
        <taxon>unclassified sequences</taxon>
        <taxon>metagenomes</taxon>
        <taxon>ecological metagenomes</taxon>
    </lineage>
</organism>
<evidence type="ECO:0008006" key="2">
    <source>
        <dbReference type="Google" id="ProtNLM"/>
    </source>
</evidence>
<dbReference type="PANTHER" id="PTHR35810">
    <property type="entry name" value="CYTOPLASMIC PROTEIN-RELATED"/>
    <property type="match status" value="1"/>
</dbReference>
<dbReference type="AlphaFoldDB" id="A0A644VUN6"/>
<dbReference type="EMBL" id="VSSQ01000449">
    <property type="protein sequence ID" value="MPL94987.1"/>
    <property type="molecule type" value="Genomic_DNA"/>
</dbReference>
<gene>
    <name evidence="1" type="ORF">SDC9_41150</name>
</gene>
<dbReference type="PANTHER" id="PTHR35810:SF1">
    <property type="entry name" value="CYTOPLASMIC PROTEIN"/>
    <property type="match status" value="1"/>
</dbReference>
<sequence length="359" mass="41203">MSGKGLTPVEELSEFLLYNTDGGNTRVQVRLYEGSVWLSQRLIADLYDRSPKTVSEHIANIFEEGELEPERVTRVFDVEQDEGGRSVVRSIVCYNLEMILAVGYRARSARGTQFRKWATKLLQEYVVKGFVLDDERLKEPAGFGQDYFDELLERIRAIRASEKRLYLKVRDIYALSVDYDKNHPAAKKFFAAVQNKIHFAVHGHTAAEIMVLRANADLPHMGLSTWKESPNGKIRLADVLTAKNYLSSEEITTMNSLVNQFLEYAEQQARSRKVMTMHDWEVKLEAILRLNDMSILTSAGKISMERAKSKASREFEVFEARELERETAQDEDELEDVLKKLVYIPKSDSSKDSECNENR</sequence>
<dbReference type="Pfam" id="PF13310">
    <property type="entry name" value="Virulence_RhuM"/>
    <property type="match status" value="1"/>
</dbReference>
<accession>A0A644VUN6</accession>